<keyword evidence="1" id="KW-0732">Signal</keyword>
<proteinExistence type="predicted"/>
<dbReference type="KEGG" id="ock:EXM22_08000"/>
<dbReference type="AlphaFoldDB" id="A0A5C1QK10"/>
<dbReference type="Proteomes" id="UP000324209">
    <property type="component" value="Chromosome"/>
</dbReference>
<evidence type="ECO:0000256" key="1">
    <source>
        <dbReference type="SAM" id="SignalP"/>
    </source>
</evidence>
<dbReference type="RefSeq" id="WP_168203410.1">
    <property type="nucleotide sequence ID" value="NZ_CP036150.1"/>
</dbReference>
<protein>
    <recommendedName>
        <fullName evidence="4">Transporter</fullName>
    </recommendedName>
</protein>
<feature type="signal peptide" evidence="1">
    <location>
        <begin position="1"/>
        <end position="24"/>
    </location>
</feature>
<feature type="chain" id="PRO_5022688953" description="Transporter" evidence="1">
    <location>
        <begin position="25"/>
        <end position="267"/>
    </location>
</feature>
<evidence type="ECO:0008006" key="4">
    <source>
        <dbReference type="Google" id="ProtNLM"/>
    </source>
</evidence>
<sequence>MFFNMKKIVFSLTLVLASVSFVSAQSSVKGMNAQGITGVILTPTARVGWEKSDFGLDFTYSMMSRNDQAHIPAVTLSLYRKAEIALAYDVENTDDDNGYSNVLLGGKYQLYNEGGTSLAVGGNFETVTGDRYDDFDNDKKNSSSIYLVTTYGGDFFKLPAVTTMLFGWQVQRAGEVTSNLNYSMGFELGLFPETFQNYVYWISDFSNYSYAVYQDKISENRGIFNTGVRIDPLKSSEYKFVINLLGTDLMDEDQRGIMLNATFGMSF</sequence>
<dbReference type="EMBL" id="CP036150">
    <property type="protein sequence ID" value="QEN07931.1"/>
    <property type="molecule type" value="Genomic_DNA"/>
</dbReference>
<gene>
    <name evidence="2" type="ORF">EXM22_08000</name>
</gene>
<reference evidence="2 3" key="1">
    <citation type="submission" date="2019-02" db="EMBL/GenBank/DDBJ databases">
        <title>Complete Genome Sequence and Methylome Analysis of free living Spirochaetas.</title>
        <authorList>
            <person name="Fomenkov A."/>
            <person name="Dubinina G."/>
            <person name="Leshcheva N."/>
            <person name="Mikheeva N."/>
            <person name="Grabovich M."/>
            <person name="Vincze T."/>
            <person name="Roberts R.J."/>
        </authorList>
    </citation>
    <scope>NUCLEOTIDE SEQUENCE [LARGE SCALE GENOMIC DNA]</scope>
    <source>
        <strain evidence="2 3">K2</strain>
    </source>
</reference>
<evidence type="ECO:0000313" key="2">
    <source>
        <dbReference type="EMBL" id="QEN07931.1"/>
    </source>
</evidence>
<keyword evidence="3" id="KW-1185">Reference proteome</keyword>
<name>A0A5C1QK10_9SPIO</name>
<evidence type="ECO:0000313" key="3">
    <source>
        <dbReference type="Proteomes" id="UP000324209"/>
    </source>
</evidence>
<accession>A0A5C1QK10</accession>
<organism evidence="2 3">
    <name type="scientific">Oceanispirochaeta crateris</name>
    <dbReference type="NCBI Taxonomy" id="2518645"/>
    <lineage>
        <taxon>Bacteria</taxon>
        <taxon>Pseudomonadati</taxon>
        <taxon>Spirochaetota</taxon>
        <taxon>Spirochaetia</taxon>
        <taxon>Spirochaetales</taxon>
        <taxon>Spirochaetaceae</taxon>
        <taxon>Oceanispirochaeta</taxon>
    </lineage>
</organism>